<evidence type="ECO:0000313" key="1">
    <source>
        <dbReference type="EMBL" id="WPU63384.1"/>
    </source>
</evidence>
<dbReference type="RefSeq" id="WP_321389992.1">
    <property type="nucleotide sequence ID" value="NZ_CP139487.1"/>
</dbReference>
<dbReference type="Proteomes" id="UP001324634">
    <property type="component" value="Chromosome"/>
</dbReference>
<accession>A0AAX4HK52</accession>
<dbReference type="EMBL" id="CP139487">
    <property type="protein sequence ID" value="WPU63384.1"/>
    <property type="molecule type" value="Genomic_DNA"/>
</dbReference>
<proteinExistence type="predicted"/>
<gene>
    <name evidence="1" type="ORF">SOO65_11870</name>
</gene>
<dbReference type="Pfam" id="PF11251">
    <property type="entry name" value="DUF3050"/>
    <property type="match status" value="1"/>
</dbReference>
<dbReference type="Gene3D" id="1.20.910.10">
    <property type="entry name" value="Heme oxygenase-like"/>
    <property type="match status" value="1"/>
</dbReference>
<protein>
    <submittedName>
        <fullName evidence="1">DUF3050 domain-containing protein</fullName>
    </submittedName>
</protein>
<reference evidence="1 2" key="1">
    <citation type="submission" date="2023-11" db="EMBL/GenBank/DDBJ databases">
        <title>Peredibacter starrii A3.12.</title>
        <authorList>
            <person name="Mitchell R.J."/>
        </authorList>
    </citation>
    <scope>NUCLEOTIDE SEQUENCE [LARGE SCALE GENOMIC DNA]</scope>
    <source>
        <strain evidence="1 2">A3.12</strain>
    </source>
</reference>
<organism evidence="1 2">
    <name type="scientific">Peredibacter starrii</name>
    <dbReference type="NCBI Taxonomy" id="28202"/>
    <lineage>
        <taxon>Bacteria</taxon>
        <taxon>Pseudomonadati</taxon>
        <taxon>Bdellovibrionota</taxon>
        <taxon>Bacteriovoracia</taxon>
        <taxon>Bacteriovoracales</taxon>
        <taxon>Bacteriovoracaceae</taxon>
        <taxon>Peredibacter</taxon>
    </lineage>
</organism>
<dbReference type="AlphaFoldDB" id="A0AAX4HK52"/>
<dbReference type="SUPFAM" id="SSF48613">
    <property type="entry name" value="Heme oxygenase-like"/>
    <property type="match status" value="1"/>
</dbReference>
<dbReference type="InterPro" id="IPR024423">
    <property type="entry name" value="DUF3050"/>
</dbReference>
<name>A0AAX4HK52_9BACT</name>
<dbReference type="InterPro" id="IPR016084">
    <property type="entry name" value="Haem_Oase-like_multi-hlx"/>
</dbReference>
<dbReference type="KEGG" id="psti:SOO65_11870"/>
<sequence length="237" mass="26878">MEAIKLKQKDLTHHPVYGTFQDLESIRHFMGYHVFAVWDFMSLLKSLQRHITCVSVPWRPSTYPADMVRLINQIVLGEESDVDQDGKPISHFDLYLKGMEEIGANTENIKAFLASGNLNLIPAGAREFVDHNLKVAQDGHVVEVAASFFFGREKLIPDMFQSIVDVLKKENISAPTFLYYLERHIEVDSGEHGPLALKCFDYLVGNDPKLKTMGLDAGLKALEMRQMLWDTVLNGRV</sequence>
<keyword evidence="2" id="KW-1185">Reference proteome</keyword>
<evidence type="ECO:0000313" key="2">
    <source>
        <dbReference type="Proteomes" id="UP001324634"/>
    </source>
</evidence>